<proteinExistence type="inferred from homology"/>
<dbReference type="PROSITE" id="PS51257">
    <property type="entry name" value="PROKAR_LIPOPROTEIN"/>
    <property type="match status" value="1"/>
</dbReference>
<dbReference type="Pfam" id="PF13416">
    <property type="entry name" value="SBP_bac_8"/>
    <property type="match status" value="1"/>
</dbReference>
<evidence type="ECO:0000256" key="4">
    <source>
        <dbReference type="SAM" id="SignalP"/>
    </source>
</evidence>
<keyword evidence="6" id="KW-1185">Reference proteome</keyword>
<dbReference type="RefSeq" id="WP_275813542.1">
    <property type="nucleotide sequence ID" value="NZ_BAAANM010000001.1"/>
</dbReference>
<evidence type="ECO:0000256" key="2">
    <source>
        <dbReference type="ARBA" id="ARBA00022496"/>
    </source>
</evidence>
<dbReference type="Proteomes" id="UP001220022">
    <property type="component" value="Unassembled WGS sequence"/>
</dbReference>
<evidence type="ECO:0000313" key="5">
    <source>
        <dbReference type="EMBL" id="MDF2256757.1"/>
    </source>
</evidence>
<keyword evidence="2" id="KW-0408">Iron</keyword>
<evidence type="ECO:0000256" key="1">
    <source>
        <dbReference type="ARBA" id="ARBA00008520"/>
    </source>
</evidence>
<reference evidence="5 6" key="1">
    <citation type="submission" date="2023-03" db="EMBL/GenBank/DDBJ databases">
        <title>Draft genome sequence of type strain Streptomyces ferralitis JCM 14344.</title>
        <authorList>
            <person name="Klaysubun C."/>
            <person name="Duangmal K."/>
        </authorList>
    </citation>
    <scope>NUCLEOTIDE SEQUENCE [LARGE SCALE GENOMIC DNA]</scope>
    <source>
        <strain evidence="5 6">JCM 14344</strain>
    </source>
</reference>
<keyword evidence="3 4" id="KW-0732">Signal</keyword>
<sequence>MSVVALRSAKRSAAVLAAIAASTSVLTGCGSSQATGNSSSASGGSIKGQSITLYSGQHAQTVDALVKDFQSRTGVKVNVRSGDEAELANQLLTEGSASPADVFLAENPPALTTLEQKGLLTKANASTLAAVPSGDSSPKGDWVGVSAREAAFVYNTGKLQAGQTPTSVKDLASSAWKGKLGIAPSETDFAPIVTRVIKAEGEGAAKAWLEGLKANSKVYGSNEDLVAAVNRGEVEGGVIDHYYWYRLRDEQGASGVHSALGYFKQGDPGSLVDVSGAGILSSSKHQAAAQALLAYLTSKPAQQIIANSHSYEYPLAAGVQNTKVDRPLKDVGAVVPASDLGDGKQALQLLQSVGLLS</sequence>
<feature type="signal peptide" evidence="4">
    <location>
        <begin position="1"/>
        <end position="27"/>
    </location>
</feature>
<dbReference type="Gene3D" id="3.40.190.10">
    <property type="entry name" value="Periplasmic binding protein-like II"/>
    <property type="match status" value="2"/>
</dbReference>
<comment type="similarity">
    <text evidence="1">Belongs to the bacterial solute-binding protein 1 family.</text>
</comment>
<dbReference type="EMBL" id="JARHTQ010000007">
    <property type="protein sequence ID" value="MDF2256757.1"/>
    <property type="molecule type" value="Genomic_DNA"/>
</dbReference>
<gene>
    <name evidence="5" type="ORF">P2L57_13795</name>
</gene>
<dbReference type="PANTHER" id="PTHR30006:SF15">
    <property type="entry name" value="IRON-UTILIZATION PERIPLASMIC PROTEIN"/>
    <property type="match status" value="1"/>
</dbReference>
<protein>
    <submittedName>
        <fullName evidence="5">Extracellular solute-binding protein</fullName>
    </submittedName>
</protein>
<organism evidence="5 6">
    <name type="scientific">Streptantibioticus ferralitis</name>
    <dbReference type="NCBI Taxonomy" id="236510"/>
    <lineage>
        <taxon>Bacteria</taxon>
        <taxon>Bacillati</taxon>
        <taxon>Actinomycetota</taxon>
        <taxon>Actinomycetes</taxon>
        <taxon>Kitasatosporales</taxon>
        <taxon>Streptomycetaceae</taxon>
        <taxon>Streptantibioticus</taxon>
    </lineage>
</organism>
<dbReference type="PIRSF" id="PIRSF002825">
    <property type="entry name" value="CfbpA"/>
    <property type="match status" value="1"/>
</dbReference>
<evidence type="ECO:0000256" key="3">
    <source>
        <dbReference type="ARBA" id="ARBA00022729"/>
    </source>
</evidence>
<dbReference type="PANTHER" id="PTHR30006">
    <property type="entry name" value="THIAMINE-BINDING PERIPLASMIC PROTEIN-RELATED"/>
    <property type="match status" value="1"/>
</dbReference>
<evidence type="ECO:0000313" key="6">
    <source>
        <dbReference type="Proteomes" id="UP001220022"/>
    </source>
</evidence>
<accession>A0ABT5YZC0</accession>
<feature type="chain" id="PRO_5045489576" evidence="4">
    <location>
        <begin position="28"/>
        <end position="357"/>
    </location>
</feature>
<keyword evidence="2" id="KW-0406">Ion transport</keyword>
<keyword evidence="2" id="KW-0813">Transport</keyword>
<name>A0ABT5YZC0_9ACTN</name>
<comment type="caution">
    <text evidence="5">The sequence shown here is derived from an EMBL/GenBank/DDBJ whole genome shotgun (WGS) entry which is preliminary data.</text>
</comment>
<dbReference type="SUPFAM" id="SSF53850">
    <property type="entry name" value="Periplasmic binding protein-like II"/>
    <property type="match status" value="1"/>
</dbReference>
<dbReference type="InterPro" id="IPR026045">
    <property type="entry name" value="Ferric-bd"/>
</dbReference>
<dbReference type="InterPro" id="IPR006059">
    <property type="entry name" value="SBP"/>
</dbReference>
<keyword evidence="2" id="KW-0410">Iron transport</keyword>